<dbReference type="InterPro" id="IPR022409">
    <property type="entry name" value="PKD/Chitinase_dom"/>
</dbReference>
<dbReference type="InterPro" id="IPR045829">
    <property type="entry name" value="PKD_6"/>
</dbReference>
<dbReference type="Gene3D" id="2.60.40.4070">
    <property type="match status" value="1"/>
</dbReference>
<dbReference type="Pfam" id="PF13585">
    <property type="entry name" value="CHU_C"/>
    <property type="match status" value="1"/>
</dbReference>
<dbReference type="SMART" id="SM00089">
    <property type="entry name" value="PKD"/>
    <property type="match status" value="2"/>
</dbReference>
<dbReference type="SUPFAM" id="SSF49299">
    <property type="entry name" value="PKD domain"/>
    <property type="match status" value="2"/>
</dbReference>
<dbReference type="InterPro" id="IPR035986">
    <property type="entry name" value="PKD_dom_sf"/>
</dbReference>
<dbReference type="Proteomes" id="UP000011135">
    <property type="component" value="Unassembled WGS sequence"/>
</dbReference>
<dbReference type="PROSITE" id="PS50093">
    <property type="entry name" value="PKD"/>
    <property type="match status" value="2"/>
</dbReference>
<dbReference type="Pfam" id="PF19406">
    <property type="entry name" value="PKD_5"/>
    <property type="match status" value="6"/>
</dbReference>
<dbReference type="EMBL" id="AMZN01000098">
    <property type="protein sequence ID" value="ELR68671.1"/>
    <property type="molecule type" value="Genomic_DNA"/>
</dbReference>
<dbReference type="Pfam" id="PF18911">
    <property type="entry name" value="PKD_4"/>
    <property type="match status" value="1"/>
</dbReference>
<reference evidence="2 3" key="1">
    <citation type="submission" date="2012-12" db="EMBL/GenBank/DDBJ databases">
        <title>Genome assembly of Fulvivirga imtechensis AK7.</title>
        <authorList>
            <person name="Nupur N."/>
            <person name="Khatri I."/>
            <person name="Kumar R."/>
            <person name="Subramanian S."/>
            <person name="Pinnaka A."/>
        </authorList>
    </citation>
    <scope>NUCLEOTIDE SEQUENCE [LARGE SCALE GENOMIC DNA]</scope>
    <source>
        <strain evidence="2 3">AK7</strain>
    </source>
</reference>
<feature type="domain" description="PKD" evidence="1">
    <location>
        <begin position="3405"/>
        <end position="3472"/>
    </location>
</feature>
<dbReference type="Pfam" id="PF13573">
    <property type="entry name" value="SprB"/>
    <property type="match status" value="11"/>
</dbReference>
<protein>
    <recommendedName>
        <fullName evidence="1">PKD domain-containing protein</fullName>
    </recommendedName>
</protein>
<dbReference type="STRING" id="1237149.C900_05934"/>
<dbReference type="eggNOG" id="COG3291">
    <property type="taxonomic scope" value="Bacteria"/>
</dbReference>
<dbReference type="InterPro" id="IPR013783">
    <property type="entry name" value="Ig-like_fold"/>
</dbReference>
<comment type="caution">
    <text evidence="2">The sequence shown here is derived from an EMBL/GenBank/DDBJ whole genome shotgun (WGS) entry which is preliminary data.</text>
</comment>
<dbReference type="Gene3D" id="2.60.40.10">
    <property type="entry name" value="Immunoglobulins"/>
    <property type="match status" value="3"/>
</dbReference>
<accession>L8JIG6</accession>
<keyword evidence="3" id="KW-1185">Reference proteome</keyword>
<organism evidence="2 3">
    <name type="scientific">Fulvivirga imtechensis AK7</name>
    <dbReference type="NCBI Taxonomy" id="1237149"/>
    <lineage>
        <taxon>Bacteria</taxon>
        <taxon>Pseudomonadati</taxon>
        <taxon>Bacteroidota</taxon>
        <taxon>Cytophagia</taxon>
        <taxon>Cytophagales</taxon>
        <taxon>Fulvivirgaceae</taxon>
        <taxon>Fulvivirga</taxon>
    </lineage>
</organism>
<evidence type="ECO:0000313" key="3">
    <source>
        <dbReference type="Proteomes" id="UP000011135"/>
    </source>
</evidence>
<dbReference type="eggNOG" id="COG3405">
    <property type="taxonomic scope" value="Bacteria"/>
</dbReference>
<name>L8JIG6_9BACT</name>
<dbReference type="eggNOG" id="COG3209">
    <property type="taxonomic scope" value="Bacteria"/>
</dbReference>
<proteinExistence type="predicted"/>
<dbReference type="Pfam" id="PF19408">
    <property type="entry name" value="PKD_6"/>
    <property type="match status" value="2"/>
</dbReference>
<dbReference type="InterPro" id="IPR045828">
    <property type="entry name" value="PKD_Bacteroidetes"/>
</dbReference>
<feature type="domain" description="PKD" evidence="1">
    <location>
        <begin position="3622"/>
        <end position="3653"/>
    </location>
</feature>
<evidence type="ECO:0000313" key="2">
    <source>
        <dbReference type="EMBL" id="ELR68671.1"/>
    </source>
</evidence>
<sequence>MSPIPTNDATRWVRVVYGSTDLGGGNTANSNIPNVVVGSTTVTDASGNLLFPGGYFPASPATTTFGAPDAFGVVEVPSSVTDPRGLLEQIITTSAVGQEVGQRFWVRLDYWNKCNPYDGVGDIGNLRVSIENYIEIIDIPPDAVGVDTGLCTGDALSGVNFEITGTTGTVTAVNWYDGDPNAGGNPVTNPINTNSTIFPASSFPGGLNTNIPGEYSMWATYVVGATNSCESDPVESVITVREDLARPDPITGSSEVCNGTNNVSFSLPTPAGSTTFGGAVEYEWSSTGGAGVNLDATTGQSITADFNIGGSFTSVTRTIRARRKYSSAPDCYSPYRSFTVTIYGQTLGGTVTSDATICEGDNTGTLTLTGHRGTILNWQRDSGGGYVDIGNAGSATFNETLSTAGVYHYRAVVENGVCATEHSVEATITVNPVPSKPTITEVGDGTIICEDGSQVILQSDNSGGNADEYAWFKDPDTTTPIQQSTSNQLVLDAVAESGRYYVRTIGIDPSDCQSELSDHIDIVINPLPSASSSGGGAVCAGNPAPDIVWAIGSGTGPFDYEIEINGVPQGLVSGHASSTIIVDDPLVAGTYELVYLEDANGCVATTLGAVRTVTIGGTPPILENPLSVEAAVCDDGASTDAPDITIDLTDNTAGKSYDVLYSINGGGTITETLPSDASGRLFIQPDYVADLGTTPGTYAYEIRSIIDNATTCAANINLAVDVIINPRPIAPTNPTDAVSCSSASVNSLSVDDPGAGFTVRWYTAFTDPITNTPVTGADGAVTGSNDRIFTPATTANATFFAAVENNATGCLSTSAVTLTHTEDPAPFADADLDGDATNNVTCDGDFALAANVPASGETGTWTGPGGVTFSDPNNPTTLAQNLPIGTSVLTWTVETALGECSAATDNISVERYPLPDALDPAPALCELVEGGGEVTGIDLEVDYNDQVTDIVNSTDRTVEWFTDAARTTPVSDVNNYTASVGTTRVYTRVTDITTGCTQDGEVNFTILSLPEAIDQTDESCENALNSNEVDGIDLTSYNAAIIGAANPAERTVDWYFDPGYTSPIPPGTVTNITFLGPTRTFYARVTDTSNPESCTNDAQLDFTILPLPEDNPIIGPSTQCVGSSIELYQIDPLTTPGSTYTWNIPADFTLFAGGGPNDFFVLLSFPSVATGTIEVYETSTDGCDGNVQSLTIDVVSSPPPLTISPNPAVFCENEAGVVFSVASLPNTDYAWTVPTGASIISGQGTNQITVNLGAFGGNVSVVPTSTTGNCPGTPATRTVTINRRPDIDKDLDNTVCSDDFSGITFTDSGLSTEPAASYDITAISVDPGLIPGGSNAGIAPGQSATAILNDVYTNQTGGQLSVRYTVQPRSADDCLGASEIITLRINAEPRLSANLDQEKCSDQVSGINLAVATGSVPATSYNIVSVNPGGLTPGAGNATIPQNGVAANYLANDTYTNTTSASVDVEYIIAPVSVNGCIGDPPFILRFTVNPEPVGTDETKPVVCSNVAFSFDLQDNVNVNNGLTSSFAWTATYAPGITGGTGAGTGNISETLRNQTGAQLNAVYTVTPTESTNGCNGEIFIITVPVDPEPVGVDETKTAVCSDIAFNFDPQTNISNGLTSTFTWLAAYDAGLAGGSVSGSGNIAETLTNVTGTTLHAVYTITPTDNITGCDGEAFTITVPINPEPDGNDETKVPVCSNVGFNFNPQTNITNGRVSSFVWTASYDPGLTGGAGSGTGNLSETLVNTTSGVLNAEYTVTPTDNVNPTCTGDDFVIIVPVNPEPVGTSDTKVAVCSGIAFDFDPQDNVDLNNGVTSNFTWTASYGPGITGGAGAGSGHVAETLTNLSGGTENAIYTIVPTADGTGCSGSLFTITVPIDPQPIAVDQAFTICSDMAGGNTATVDLTMLNNSVNGGTANTVTWYSDALLSVVIATPTAYAVTDGIPVFAEIDDGNCQNSASVTYTINPLPSIIATVTSNYNGAHVSCSGASNGQITATPGDGTPTYQYSIDGGATYTASNVFNGLPAGTYVVRVRDARGCEVDSSPVDIIDPTPVAANATVTSSYNGEDISCNGANDGEITVTASGGTGAYTYTLNEIPSNTTGAITGIFTGLADGTYTVDVRDANNCFVTTLPITLDEPSDINAIAVVSRDYNGSDVSCTGVGDGEITVTVPLGEGVGTLSYVLIEIPSNTTGATSGVFTGLPQGSYTVRVTDDNNCQKVTAPVIISNPPSLSATASVTSNYNGSHISCNGANDAVITVTANGGTGAYSYQLNEIPANTSGATTGIFTNIPPGTYTFNVRDANLCLITTASVSVFQPVTLNANATITSNYNGSPISCNGASDGQITISATGGTGAYGYVLNELPANTSGAANGIFTGVPAGTYTFNVTDANGCLFIAGPVTINQPNAINATATVTSNYNSAHVSCNGATNAQVTVSATGGTGAFTYTLIENPANTSGIATGVFTGLGAGTHTFFIEDVNSCDFTTIPVTVIEPDPVAATPSITQAIDCFGNSTGEITVSATGGTGSYTFDLNEIPTNNTGLTTGVYTNLPAGTYTFDVLDVNGCGFTTGPITIGQPTEVIASASVISNYNGTQISCAGADDGIIEVTASGGTGGYSYAFNEIPGNTSGVTSGIFTDVPAGTYTFNVEDANGCLVTTTTVTITEPAPVSGTLSISSNYNGEDVSCFGASDGEITVSASGGNGTYSYLLSGIPGNTTGATSGIFTGLAAGSYTVEIEDVNGCTATTAPITITQPAAVTASAASDISYNGFDISCFGTSDGRIRVTASNGVSPYSYVLDQIPTNISGASTGIFTGVPAGIYTFTVTDANGCDFVTSSVTLAQPVALSGTATVTSNYNGADISCYLATNGEVTVTVAGGAGTYTYLLNEDPANTSGATSGVFTGMRAGTYTFRITDANNCNFVTTPVTIDEPDPIDLTIEITSNHNGEHLSCSGASDATIEVTVISGGTPNYTYELLDNLGTSYGTNNTGVFAGLGAGVYKVLATDVNNCSKESFPVVVIPPFPLSAGFISGTQNVCVGEAPSAFTELSAPFGGIGDYQYQWEVSNDNFVGDVNNVPGANAATYSAPAEATSGTLYYRRRVESGTCAPTYTNVITVTVNPLPTGATVSGPTDICEGDAFILQFNFPVGQAPFKFNYEDDKGNTYTDVFGASTTPVFVTFGEVTSTTTYTITRVEDINGCVDFPVGAGWTVNVVNISAEFDIVGPSDGCSPATIEFEYDQIDDVTYTWQWFDGTADSSYTADGDIAGMRVRHTFANGSPNNTFNYNVFLTASIEVGGKQCTRQSNESVTVYPTILPNVFTVNSPVCSGDEIYFTNSTAGATQHRWFYREQGNVGQELGVQTVQNASFTINNTGPNNPQVYEVVYAGSKNNGGEVCSASQVVEVEVYKEVVPDFSFSPSSPTFTAGSALVTFTNQSNPADDPTNFSYNWDFSDGITMTDTPEPGVINYTQPGIKSVKLTVVNKEAPGFCDVQVVKNVDIKDVPISVNFEVTPEKGCIPTTVTITNTTTGSANEFTWQVFDGNNQTVYENVQLADPDQPPLPQIKFDLYAAGAYSVRLTGRNTITNQTASVIRDSVIVIFPQPLASFDLRPDVVFLPDQPIRTFNFSHQADQYHWDFGDGGTSEEFEPEYLYSFEGTFNVVLTAYTDYQDGVICADTLSRQVVAQEGGATRIPNAFTPDINGPSGDGRIQNEVNNDIFLPITQGVEEFQMLIFDRWGSLIFESNDQTVGWDGYDKNGRLLPAGVYVYKLTLRLSNGSRTTRIGDVTLIR</sequence>
<gene>
    <name evidence="2" type="ORF">C900_05934</name>
</gene>
<dbReference type="InterPro" id="IPR000601">
    <property type="entry name" value="PKD_dom"/>
</dbReference>
<dbReference type="Pfam" id="PF00801">
    <property type="entry name" value="PKD"/>
    <property type="match status" value="1"/>
</dbReference>
<dbReference type="InterPro" id="IPR025667">
    <property type="entry name" value="SprB_repeat"/>
</dbReference>
<dbReference type="PATRIC" id="fig|1237149.3.peg.5250"/>
<evidence type="ECO:0000259" key="1">
    <source>
        <dbReference type="PROSITE" id="PS50093"/>
    </source>
</evidence>